<proteinExistence type="predicted"/>
<keyword evidence="2" id="KW-1185">Reference proteome</keyword>
<name>A0A9X9XH42_9PROT</name>
<accession>A0A9X9XH42</accession>
<dbReference type="AlphaFoldDB" id="A0A9X9XH42"/>
<dbReference type="Proteomes" id="UP001138709">
    <property type="component" value="Unassembled WGS sequence"/>
</dbReference>
<organism evidence="1 2">
    <name type="scientific">Neoroseomonas eburnea</name>
    <dbReference type="NCBI Taxonomy" id="1346889"/>
    <lineage>
        <taxon>Bacteria</taxon>
        <taxon>Pseudomonadati</taxon>
        <taxon>Pseudomonadota</taxon>
        <taxon>Alphaproteobacteria</taxon>
        <taxon>Acetobacterales</taxon>
        <taxon>Acetobacteraceae</taxon>
        <taxon>Neoroseomonas</taxon>
    </lineage>
</organism>
<protein>
    <submittedName>
        <fullName evidence="1">Uncharacterized protein</fullName>
    </submittedName>
</protein>
<dbReference type="RefSeq" id="WP_211848568.1">
    <property type="nucleotide sequence ID" value="NZ_JAAEDL010000026.1"/>
</dbReference>
<reference evidence="1" key="1">
    <citation type="submission" date="2020-01" db="EMBL/GenBank/DDBJ databases">
        <authorList>
            <person name="Rat A."/>
        </authorList>
    </citation>
    <scope>NUCLEOTIDE SEQUENCE</scope>
    <source>
        <strain evidence="1">LMG 31228</strain>
    </source>
</reference>
<dbReference type="EMBL" id="JAAEDL010000026">
    <property type="protein sequence ID" value="MBR0683028.1"/>
    <property type="molecule type" value="Genomic_DNA"/>
</dbReference>
<evidence type="ECO:0000313" key="1">
    <source>
        <dbReference type="EMBL" id="MBR0683028.1"/>
    </source>
</evidence>
<sequence>MHRDHEAHRRAVGMAAIGELRRRRPWRRHARLEGEAAEQRLVVRLLADRRAAGVGGRHRAVDLALHADAFDLP</sequence>
<comment type="caution">
    <text evidence="1">The sequence shown here is derived from an EMBL/GenBank/DDBJ whole genome shotgun (WGS) entry which is preliminary data.</text>
</comment>
<gene>
    <name evidence="1" type="ORF">GXW74_21225</name>
</gene>
<evidence type="ECO:0000313" key="2">
    <source>
        <dbReference type="Proteomes" id="UP001138709"/>
    </source>
</evidence>
<reference evidence="1" key="2">
    <citation type="journal article" date="2021" name="Syst. Appl. Microbiol.">
        <title>Roseomonas hellenica sp. nov., isolated from roots of wild-growing Alkanna tinctoria.</title>
        <authorList>
            <person name="Rat A."/>
            <person name="Naranjo H.D."/>
            <person name="Lebbe L."/>
            <person name="Cnockaert M."/>
            <person name="Krigas N."/>
            <person name="Grigoriadou K."/>
            <person name="Maloupa E."/>
            <person name="Willems A."/>
        </authorList>
    </citation>
    <scope>NUCLEOTIDE SEQUENCE</scope>
    <source>
        <strain evidence="1">LMG 31228</strain>
    </source>
</reference>